<evidence type="ECO:0000313" key="6">
    <source>
        <dbReference type="Proteomes" id="UP000824890"/>
    </source>
</evidence>
<feature type="signal peptide" evidence="3">
    <location>
        <begin position="1"/>
        <end position="23"/>
    </location>
</feature>
<dbReference type="InterPro" id="IPR001220">
    <property type="entry name" value="Legume_lectin_dom"/>
</dbReference>
<evidence type="ECO:0000256" key="2">
    <source>
        <dbReference type="ARBA" id="ARBA00022734"/>
    </source>
</evidence>
<dbReference type="SUPFAM" id="SSF49899">
    <property type="entry name" value="Concanavalin A-like lectins/glucanases"/>
    <property type="match status" value="3"/>
</dbReference>
<feature type="chain" id="PRO_5046025237" description="Legume lectin domain-containing protein" evidence="3">
    <location>
        <begin position="24"/>
        <end position="812"/>
    </location>
</feature>
<reference evidence="5 6" key="1">
    <citation type="submission" date="2021-05" db="EMBL/GenBank/DDBJ databases">
        <title>Genome Assembly of Synthetic Allotetraploid Brassica napus Reveals Homoeologous Exchanges between Subgenomes.</title>
        <authorList>
            <person name="Davis J.T."/>
        </authorList>
    </citation>
    <scope>NUCLEOTIDE SEQUENCE [LARGE SCALE GENOMIC DNA]</scope>
    <source>
        <strain evidence="6">cv. Da-Ae</strain>
        <tissue evidence="5">Seedling</tissue>
    </source>
</reference>
<evidence type="ECO:0000256" key="1">
    <source>
        <dbReference type="ARBA" id="ARBA00007606"/>
    </source>
</evidence>
<feature type="domain" description="Legume lectin" evidence="4">
    <location>
        <begin position="290"/>
        <end position="536"/>
    </location>
</feature>
<dbReference type="CDD" id="cd06899">
    <property type="entry name" value="lectin_legume_LecRK_Arcelin_ConA"/>
    <property type="match status" value="3"/>
</dbReference>
<feature type="domain" description="Legume lectin" evidence="4">
    <location>
        <begin position="27"/>
        <end position="260"/>
    </location>
</feature>
<sequence>MTMQTLCFITLFISIFTSSPASAYRLKFNHFGNGTDLFSFHGDAEYGHDTDGTTRSGSLSLTKDKTPFSHGRAILINPITFKTPNNASSVYPFKTSFTFSITPHKTNPTPGHGLAFLVVPSNQHAGSGLGFLSLVNRTSNGNPSNHLFAVEFDVFQDKSFKDINDNHVGIDINSVDSVTSVKSGYWVMTRNGWLFKDLKLSSGDKYAAWIEYNNNLKVISVTIGLAHLKKPNRPLIEAKYDLSNVLLENMYAGFAGSMGRGVEPKMTMQTLCFVNLFIAISISQATSAYRFQFNNFGINGSDLFSFHGDAEYGPDAGRMSRSGALGLTQFRIPFSHGRAIYINPITFKPPNNASSVYPFKTSFTFSITPHNTNPTPGHGFAFLVVPRNQDDAASGLGYLSLVNRTSNGNPNNHLFAVEFDVFQDKYLHDINDNHVGIDINSVDSVTSVKSGYWVMTRSGWLFKDLKLSSGDKYTAWIEYNNNLKVISVTIGLAHLKKPNRPLIEAKYDLSNVLLEKMYAGFAGSMGRGVETHEIQNICFIALFISLFSTETISAIKFNFNHFEGTNLIFIGYAELGPATDGMSRSGALSMTRDNIPFSHGQGLYTDPIPFKPSNNTSSSVYSFKTSFTFSITPRKSNPNPGHGLAFIVVPTVNYDQDSTRGFLGLVNKTTNGNPNNHLFAVEFDVFQDKRFGDINDNHVGVNVNSVNSMVSEKAGYWIQTRTGGKKQWLFKEVKLSSGEKYKAWIEYKNSKVSVTLAPAHLKKPKMPMIETHVDLSEVVLETMYTGFAGSMGRGIERHDIWSWSFENTAKNI</sequence>
<keyword evidence="3" id="KW-0732">Signal</keyword>
<keyword evidence="6" id="KW-1185">Reference proteome</keyword>
<comment type="similarity">
    <text evidence="1">Belongs to the leguminous lectin family.</text>
</comment>
<evidence type="ECO:0000256" key="3">
    <source>
        <dbReference type="SAM" id="SignalP"/>
    </source>
</evidence>
<protein>
    <recommendedName>
        <fullName evidence="4">Legume lectin domain-containing protein</fullName>
    </recommendedName>
</protein>
<dbReference type="Proteomes" id="UP000824890">
    <property type="component" value="Unassembled WGS sequence"/>
</dbReference>
<dbReference type="Gene3D" id="2.60.120.200">
    <property type="match status" value="3"/>
</dbReference>
<comment type="caution">
    <text evidence="5">The sequence shown here is derived from an EMBL/GenBank/DDBJ whole genome shotgun (WGS) entry which is preliminary data.</text>
</comment>
<dbReference type="Pfam" id="PF00139">
    <property type="entry name" value="Lectin_legB"/>
    <property type="match status" value="3"/>
</dbReference>
<evidence type="ECO:0000313" key="5">
    <source>
        <dbReference type="EMBL" id="KAH0920663.1"/>
    </source>
</evidence>
<organism evidence="5 6">
    <name type="scientific">Brassica napus</name>
    <name type="common">Rape</name>
    <dbReference type="NCBI Taxonomy" id="3708"/>
    <lineage>
        <taxon>Eukaryota</taxon>
        <taxon>Viridiplantae</taxon>
        <taxon>Streptophyta</taxon>
        <taxon>Embryophyta</taxon>
        <taxon>Tracheophyta</taxon>
        <taxon>Spermatophyta</taxon>
        <taxon>Magnoliopsida</taxon>
        <taxon>eudicotyledons</taxon>
        <taxon>Gunneridae</taxon>
        <taxon>Pentapetalae</taxon>
        <taxon>rosids</taxon>
        <taxon>malvids</taxon>
        <taxon>Brassicales</taxon>
        <taxon>Brassicaceae</taxon>
        <taxon>Brassiceae</taxon>
        <taxon>Brassica</taxon>
    </lineage>
</organism>
<gene>
    <name evidence="5" type="ORF">HID58_020681</name>
</gene>
<evidence type="ECO:0000259" key="4">
    <source>
        <dbReference type="Pfam" id="PF00139"/>
    </source>
</evidence>
<dbReference type="PANTHER" id="PTHR32401:SF40">
    <property type="entry name" value="(RAPE) HYPOTHETICAL PROTEIN"/>
    <property type="match status" value="1"/>
</dbReference>
<keyword evidence="2" id="KW-0430">Lectin</keyword>
<dbReference type="InterPro" id="IPR013320">
    <property type="entry name" value="ConA-like_dom_sf"/>
</dbReference>
<dbReference type="InterPro" id="IPR050258">
    <property type="entry name" value="Leguminous_Lectin"/>
</dbReference>
<proteinExistence type="inferred from homology"/>
<dbReference type="PANTHER" id="PTHR32401">
    <property type="entry name" value="CONCANAVALIN A-LIKE LECTIN FAMILY PROTEIN"/>
    <property type="match status" value="1"/>
</dbReference>
<dbReference type="EMBL" id="JAGKQM010000006">
    <property type="protein sequence ID" value="KAH0920663.1"/>
    <property type="molecule type" value="Genomic_DNA"/>
</dbReference>
<accession>A0ABQ8CVP8</accession>
<name>A0ABQ8CVP8_BRANA</name>
<feature type="domain" description="Legume lectin" evidence="4">
    <location>
        <begin position="555"/>
        <end position="809"/>
    </location>
</feature>